<feature type="domain" description="Prepilin type IV endopeptidase peptidase" evidence="2">
    <location>
        <begin position="26"/>
        <end position="128"/>
    </location>
</feature>
<gene>
    <name evidence="3" type="ORF">D1012_02450</name>
</gene>
<keyword evidence="1" id="KW-0812">Transmembrane</keyword>
<feature type="transmembrane region" description="Helical" evidence="1">
    <location>
        <begin position="43"/>
        <end position="63"/>
    </location>
</feature>
<dbReference type="Proteomes" id="UP000284547">
    <property type="component" value="Unassembled WGS sequence"/>
</dbReference>
<feature type="transmembrane region" description="Helical" evidence="1">
    <location>
        <begin position="69"/>
        <end position="93"/>
    </location>
</feature>
<dbReference type="OrthoDB" id="7709484at2"/>
<feature type="transmembrane region" description="Helical" evidence="1">
    <location>
        <begin position="154"/>
        <end position="175"/>
    </location>
</feature>
<dbReference type="Pfam" id="PF01478">
    <property type="entry name" value="Peptidase_A24"/>
    <property type="match status" value="1"/>
</dbReference>
<sequence>MEFLPTLAPLTVGAAIAFLPFALAIGGWVAWSDMKFMKIPNTCMMALLAVWLVVGLAAVWLTGLPFASWAWGWALAAVTLVVGFVANAMRLVGGGDAKFATAMAPFFVGADWRSVFVIAAGCLITAFIAHRTIRTLGFVRRATPDWVSWTSKDFPMGLALAGTLIFHLLLTISGAF</sequence>
<dbReference type="AlphaFoldDB" id="A0A411Z7E6"/>
<dbReference type="RefSeq" id="WP_118149718.1">
    <property type="nucleotide sequence ID" value="NZ_QWEY01000001.1"/>
</dbReference>
<organism evidence="3 4">
    <name type="scientific">Pseudotabrizicola alkalilacus</name>
    <dbReference type="NCBI Taxonomy" id="2305252"/>
    <lineage>
        <taxon>Bacteria</taxon>
        <taxon>Pseudomonadati</taxon>
        <taxon>Pseudomonadota</taxon>
        <taxon>Alphaproteobacteria</taxon>
        <taxon>Rhodobacterales</taxon>
        <taxon>Paracoccaceae</taxon>
        <taxon>Pseudotabrizicola</taxon>
    </lineage>
</organism>
<dbReference type="GO" id="GO:0004190">
    <property type="term" value="F:aspartic-type endopeptidase activity"/>
    <property type="evidence" value="ECO:0007669"/>
    <property type="project" value="InterPro"/>
</dbReference>
<keyword evidence="4" id="KW-1185">Reference proteome</keyword>
<feature type="transmembrane region" description="Helical" evidence="1">
    <location>
        <begin position="6"/>
        <end position="31"/>
    </location>
</feature>
<evidence type="ECO:0000313" key="4">
    <source>
        <dbReference type="Proteomes" id="UP000284547"/>
    </source>
</evidence>
<comment type="caution">
    <text evidence="3">The sequence shown here is derived from an EMBL/GenBank/DDBJ whole genome shotgun (WGS) entry which is preliminary data.</text>
</comment>
<dbReference type="Gene3D" id="1.20.120.1220">
    <property type="match status" value="1"/>
</dbReference>
<dbReference type="GO" id="GO:0016020">
    <property type="term" value="C:membrane"/>
    <property type="evidence" value="ECO:0007669"/>
    <property type="project" value="InterPro"/>
</dbReference>
<evidence type="ECO:0000259" key="2">
    <source>
        <dbReference type="Pfam" id="PF01478"/>
    </source>
</evidence>
<dbReference type="EMBL" id="QWEY01000001">
    <property type="protein sequence ID" value="RGP38991.1"/>
    <property type="molecule type" value="Genomic_DNA"/>
</dbReference>
<reference evidence="3 4" key="1">
    <citation type="submission" date="2018-08" db="EMBL/GenBank/DDBJ databases">
        <title>Flavobacterium tibetense sp. nov., isolated from a wetland YonghuCo on Tibetan Plateau.</title>
        <authorList>
            <person name="Phurbu D."/>
            <person name="Lu H."/>
            <person name="Xing P."/>
        </authorList>
    </citation>
    <scope>NUCLEOTIDE SEQUENCE [LARGE SCALE GENOMIC DNA]</scope>
    <source>
        <strain evidence="3 4">DJC</strain>
    </source>
</reference>
<feature type="transmembrane region" description="Helical" evidence="1">
    <location>
        <begin position="114"/>
        <end position="134"/>
    </location>
</feature>
<evidence type="ECO:0000256" key="1">
    <source>
        <dbReference type="SAM" id="Phobius"/>
    </source>
</evidence>
<name>A0A411Z7E6_9RHOB</name>
<proteinExistence type="predicted"/>
<dbReference type="InterPro" id="IPR000045">
    <property type="entry name" value="Prepilin_IV_endopep_pep"/>
</dbReference>
<protein>
    <recommendedName>
        <fullName evidence="2">Prepilin type IV endopeptidase peptidase domain-containing protein</fullName>
    </recommendedName>
</protein>
<accession>A0A411Z7E6</accession>
<keyword evidence="1" id="KW-0472">Membrane</keyword>
<evidence type="ECO:0000313" key="3">
    <source>
        <dbReference type="EMBL" id="RGP38991.1"/>
    </source>
</evidence>
<keyword evidence="1" id="KW-1133">Transmembrane helix</keyword>